<gene>
    <name evidence="1" type="ORF">DSM106972_085380</name>
</gene>
<dbReference type="Proteomes" id="UP000271624">
    <property type="component" value="Unassembled WGS sequence"/>
</dbReference>
<evidence type="ECO:0000313" key="1">
    <source>
        <dbReference type="EMBL" id="RUS96988.1"/>
    </source>
</evidence>
<name>A0A3S1C4Q8_9CYAN</name>
<dbReference type="AlphaFoldDB" id="A0A3S1C4Q8"/>
<dbReference type="RefSeq" id="WP_127086557.1">
    <property type="nucleotide sequence ID" value="NZ_RSCL01000034.1"/>
</dbReference>
<reference evidence="1" key="1">
    <citation type="submission" date="2018-12" db="EMBL/GenBank/DDBJ databases">
        <authorList>
            <person name="Will S."/>
            <person name="Neumann-Schaal M."/>
            <person name="Henke P."/>
        </authorList>
    </citation>
    <scope>NUCLEOTIDE SEQUENCE</scope>
    <source>
        <strain evidence="1">PCC 7102</strain>
    </source>
</reference>
<sequence>MSSDTIIIIHASSKEHVQGHISWIQERLRTGVQDGIELWNRREELFPSLTFCDSVRQQLQSFNTGNPLLRQVVNRLFALEKSCKSWTEGAFDFDTLSCKASPESESRLKRFQSQLTFRCPDGVNRNFSLHVRMTPGAWRLYFSTEFGPGKLVIGYIGLKIQ</sequence>
<comment type="caution">
    <text evidence="1">The sequence shown here is derived from an EMBL/GenBank/DDBJ whole genome shotgun (WGS) entry which is preliminary data.</text>
</comment>
<proteinExistence type="predicted"/>
<organism evidence="1 2">
    <name type="scientific">Dulcicalothrix desertica PCC 7102</name>
    <dbReference type="NCBI Taxonomy" id="232991"/>
    <lineage>
        <taxon>Bacteria</taxon>
        <taxon>Bacillati</taxon>
        <taxon>Cyanobacteriota</taxon>
        <taxon>Cyanophyceae</taxon>
        <taxon>Nostocales</taxon>
        <taxon>Calotrichaceae</taxon>
        <taxon>Dulcicalothrix</taxon>
    </lineage>
</organism>
<keyword evidence="2" id="KW-1185">Reference proteome</keyword>
<dbReference type="EMBL" id="RSCL01000034">
    <property type="protein sequence ID" value="RUS96988.1"/>
    <property type="molecule type" value="Genomic_DNA"/>
</dbReference>
<reference evidence="1" key="2">
    <citation type="journal article" date="2019" name="Genome Biol. Evol.">
        <title>Day and night: Metabolic profiles and evolutionary relationships of six axenic non-marine cyanobacteria.</title>
        <authorList>
            <person name="Will S.E."/>
            <person name="Henke P."/>
            <person name="Boedeker C."/>
            <person name="Huang S."/>
            <person name="Brinkmann H."/>
            <person name="Rohde M."/>
            <person name="Jarek M."/>
            <person name="Friedl T."/>
            <person name="Seufert S."/>
            <person name="Schumacher M."/>
            <person name="Overmann J."/>
            <person name="Neumann-Schaal M."/>
            <person name="Petersen J."/>
        </authorList>
    </citation>
    <scope>NUCLEOTIDE SEQUENCE [LARGE SCALE GENOMIC DNA]</scope>
    <source>
        <strain evidence="1">PCC 7102</strain>
    </source>
</reference>
<accession>A0A3S1C4Q8</accession>
<dbReference type="OrthoDB" id="483433at2"/>
<evidence type="ECO:0000313" key="2">
    <source>
        <dbReference type="Proteomes" id="UP000271624"/>
    </source>
</evidence>
<protein>
    <submittedName>
        <fullName evidence="1">Uncharacterized protein</fullName>
    </submittedName>
</protein>